<dbReference type="PANTHER" id="PTHR34477">
    <property type="entry name" value="UPF0213 PROTEIN YHBQ"/>
    <property type="match status" value="1"/>
</dbReference>
<evidence type="ECO:0000259" key="2">
    <source>
        <dbReference type="PROSITE" id="PS50164"/>
    </source>
</evidence>
<organism evidence="3 4">
    <name type="scientific">Corallincola platygyrae</name>
    <dbReference type="NCBI Taxonomy" id="1193278"/>
    <lineage>
        <taxon>Bacteria</taxon>
        <taxon>Pseudomonadati</taxon>
        <taxon>Pseudomonadota</taxon>
        <taxon>Gammaproteobacteria</taxon>
        <taxon>Alteromonadales</taxon>
        <taxon>Psychromonadaceae</taxon>
        <taxon>Corallincola</taxon>
    </lineage>
</organism>
<dbReference type="CDD" id="cd10456">
    <property type="entry name" value="GIY-YIG_UPF0213"/>
    <property type="match status" value="1"/>
</dbReference>
<dbReference type="InterPro" id="IPR035901">
    <property type="entry name" value="GIY-YIG_endonuc_sf"/>
</dbReference>
<dbReference type="PANTHER" id="PTHR34477:SF1">
    <property type="entry name" value="UPF0213 PROTEIN YHBQ"/>
    <property type="match status" value="1"/>
</dbReference>
<name>A0ABW4XNK7_9GAMM</name>
<dbReference type="SUPFAM" id="SSF82771">
    <property type="entry name" value="GIY-YIG endonuclease"/>
    <property type="match status" value="1"/>
</dbReference>
<accession>A0ABW4XNK7</accession>
<keyword evidence="4" id="KW-1185">Reference proteome</keyword>
<feature type="domain" description="GIY-YIG" evidence="2">
    <location>
        <begin position="8"/>
        <end position="85"/>
    </location>
</feature>
<dbReference type="RefSeq" id="WP_345339573.1">
    <property type="nucleotide sequence ID" value="NZ_BAABLI010000009.1"/>
</dbReference>
<evidence type="ECO:0000313" key="4">
    <source>
        <dbReference type="Proteomes" id="UP001597380"/>
    </source>
</evidence>
<sequence>MKTESPSQSWFVYLLRCADDSLYAGVTTDLERRLREHNQCNKKGARYTRARRPVSLAYSEGHKDRTSACRREAEIKALTRAQKLRLINHLIQRDL</sequence>
<evidence type="ECO:0000256" key="1">
    <source>
        <dbReference type="ARBA" id="ARBA00007435"/>
    </source>
</evidence>
<gene>
    <name evidence="3" type="ORF">ACFSJ3_12790</name>
</gene>
<dbReference type="InterPro" id="IPR050190">
    <property type="entry name" value="UPF0213_domain"/>
</dbReference>
<protein>
    <submittedName>
        <fullName evidence="3">GIY-YIG nuclease family protein</fullName>
    </submittedName>
</protein>
<dbReference type="Proteomes" id="UP001597380">
    <property type="component" value="Unassembled WGS sequence"/>
</dbReference>
<reference evidence="4" key="1">
    <citation type="journal article" date="2019" name="Int. J. Syst. Evol. Microbiol.">
        <title>The Global Catalogue of Microorganisms (GCM) 10K type strain sequencing project: providing services to taxonomists for standard genome sequencing and annotation.</title>
        <authorList>
            <consortium name="The Broad Institute Genomics Platform"/>
            <consortium name="The Broad Institute Genome Sequencing Center for Infectious Disease"/>
            <person name="Wu L."/>
            <person name="Ma J."/>
        </authorList>
    </citation>
    <scope>NUCLEOTIDE SEQUENCE [LARGE SCALE GENOMIC DNA]</scope>
    <source>
        <strain evidence="4">CGMCC 1.10992</strain>
    </source>
</reference>
<comment type="similarity">
    <text evidence="1">Belongs to the UPF0213 family.</text>
</comment>
<evidence type="ECO:0000313" key="3">
    <source>
        <dbReference type="EMBL" id="MFD2096867.1"/>
    </source>
</evidence>
<dbReference type="InterPro" id="IPR000305">
    <property type="entry name" value="GIY-YIG_endonuc"/>
</dbReference>
<dbReference type="Gene3D" id="3.40.1440.10">
    <property type="entry name" value="GIY-YIG endonuclease"/>
    <property type="match status" value="1"/>
</dbReference>
<dbReference type="PROSITE" id="PS50164">
    <property type="entry name" value="GIY_YIG"/>
    <property type="match status" value="1"/>
</dbReference>
<dbReference type="Pfam" id="PF01541">
    <property type="entry name" value="GIY-YIG"/>
    <property type="match status" value="1"/>
</dbReference>
<proteinExistence type="inferred from homology"/>
<dbReference type="EMBL" id="JBHUHT010000013">
    <property type="protein sequence ID" value="MFD2096867.1"/>
    <property type="molecule type" value="Genomic_DNA"/>
</dbReference>
<comment type="caution">
    <text evidence="3">The sequence shown here is derived from an EMBL/GenBank/DDBJ whole genome shotgun (WGS) entry which is preliminary data.</text>
</comment>